<evidence type="ECO:0000259" key="3">
    <source>
        <dbReference type="PROSITE" id="PS50158"/>
    </source>
</evidence>
<dbReference type="GO" id="GO:0008270">
    <property type="term" value="F:zinc ion binding"/>
    <property type="evidence" value="ECO:0007669"/>
    <property type="project" value="UniProtKB-KW"/>
</dbReference>
<name>A0A0L7L5S0_OPEBR</name>
<reference evidence="4 5" key="1">
    <citation type="journal article" date="2015" name="Genome Biol. Evol.">
        <title>The genome of winter moth (Operophtera brumata) provides a genomic perspective on sexual dimorphism and phenology.</title>
        <authorList>
            <person name="Derks M.F."/>
            <person name="Smit S."/>
            <person name="Salis L."/>
            <person name="Schijlen E."/>
            <person name="Bossers A."/>
            <person name="Mateman C."/>
            <person name="Pijl A.S."/>
            <person name="de Ridder D."/>
            <person name="Groenen M.A."/>
            <person name="Visser M.E."/>
            <person name="Megens H.J."/>
        </authorList>
    </citation>
    <scope>NUCLEOTIDE SEQUENCE [LARGE SCALE GENOMIC DNA]</scope>
    <source>
        <strain evidence="4">WM2013NL</strain>
        <tissue evidence="4">Head and thorax</tissue>
    </source>
</reference>
<evidence type="ECO:0000313" key="4">
    <source>
        <dbReference type="EMBL" id="KOB70634.1"/>
    </source>
</evidence>
<keyword evidence="1" id="KW-0862">Zinc</keyword>
<dbReference type="Gene3D" id="2.40.70.10">
    <property type="entry name" value="Acid Proteases"/>
    <property type="match status" value="1"/>
</dbReference>
<evidence type="ECO:0000256" key="1">
    <source>
        <dbReference type="PROSITE-ProRule" id="PRU00047"/>
    </source>
</evidence>
<keyword evidence="1" id="KW-0863">Zinc-finger</keyword>
<proteinExistence type="predicted"/>
<dbReference type="InterPro" id="IPR050951">
    <property type="entry name" value="Retrovirus_Pol_polyprotein"/>
</dbReference>
<evidence type="ECO:0000256" key="2">
    <source>
        <dbReference type="SAM" id="MobiDB-lite"/>
    </source>
</evidence>
<dbReference type="PANTHER" id="PTHR37984">
    <property type="entry name" value="PROTEIN CBG26694"/>
    <property type="match status" value="1"/>
</dbReference>
<dbReference type="Gene3D" id="4.10.60.10">
    <property type="entry name" value="Zinc finger, CCHC-type"/>
    <property type="match status" value="1"/>
</dbReference>
<keyword evidence="5" id="KW-1185">Reference proteome</keyword>
<feature type="region of interest" description="Disordered" evidence="2">
    <location>
        <begin position="386"/>
        <end position="472"/>
    </location>
</feature>
<feature type="compositionally biased region" description="Low complexity" evidence="2">
    <location>
        <begin position="10"/>
        <end position="45"/>
    </location>
</feature>
<feature type="domain" description="CCHC-type" evidence="3">
    <location>
        <begin position="48"/>
        <end position="62"/>
    </location>
</feature>
<evidence type="ECO:0000313" key="5">
    <source>
        <dbReference type="Proteomes" id="UP000037510"/>
    </source>
</evidence>
<dbReference type="SMART" id="SM00343">
    <property type="entry name" value="ZnF_C2HC"/>
    <property type="match status" value="2"/>
</dbReference>
<dbReference type="SUPFAM" id="SSF57756">
    <property type="entry name" value="Retrovirus zinc finger-like domains"/>
    <property type="match status" value="1"/>
</dbReference>
<feature type="region of interest" description="Disordered" evidence="2">
    <location>
        <begin position="1"/>
        <end position="45"/>
    </location>
</feature>
<organism evidence="4 5">
    <name type="scientific">Operophtera brumata</name>
    <name type="common">Winter moth</name>
    <name type="synonym">Phalaena brumata</name>
    <dbReference type="NCBI Taxonomy" id="104452"/>
    <lineage>
        <taxon>Eukaryota</taxon>
        <taxon>Metazoa</taxon>
        <taxon>Ecdysozoa</taxon>
        <taxon>Arthropoda</taxon>
        <taxon>Hexapoda</taxon>
        <taxon>Insecta</taxon>
        <taxon>Pterygota</taxon>
        <taxon>Neoptera</taxon>
        <taxon>Endopterygota</taxon>
        <taxon>Lepidoptera</taxon>
        <taxon>Glossata</taxon>
        <taxon>Ditrysia</taxon>
        <taxon>Geometroidea</taxon>
        <taxon>Geometridae</taxon>
        <taxon>Larentiinae</taxon>
        <taxon>Operophtera</taxon>
    </lineage>
</organism>
<dbReference type="InterPro" id="IPR036875">
    <property type="entry name" value="Znf_CCHC_sf"/>
</dbReference>
<protein>
    <recommendedName>
        <fullName evidence="3">CCHC-type domain-containing protein</fullName>
    </recommendedName>
</protein>
<dbReference type="GO" id="GO:0003676">
    <property type="term" value="F:nucleic acid binding"/>
    <property type="evidence" value="ECO:0007669"/>
    <property type="project" value="InterPro"/>
</dbReference>
<accession>A0A0L7L5S0</accession>
<comment type="caution">
    <text evidence="4">The sequence shown here is derived from an EMBL/GenBank/DDBJ whole genome shotgun (WGS) entry which is preliminary data.</text>
</comment>
<dbReference type="EMBL" id="JTDY01002831">
    <property type="protein sequence ID" value="KOB70634.1"/>
    <property type="molecule type" value="Genomic_DNA"/>
</dbReference>
<keyword evidence="1" id="KW-0479">Metal-binding</keyword>
<dbReference type="AlphaFoldDB" id="A0A0L7L5S0"/>
<dbReference type="SUPFAM" id="SSF50630">
    <property type="entry name" value="Acid proteases"/>
    <property type="match status" value="1"/>
</dbReference>
<dbReference type="PANTHER" id="PTHR37984:SF9">
    <property type="entry name" value="INTEGRASE CATALYTIC DOMAIN-CONTAINING PROTEIN"/>
    <property type="match status" value="1"/>
</dbReference>
<dbReference type="STRING" id="104452.A0A0L7L5S0"/>
<dbReference type="InterPro" id="IPR001878">
    <property type="entry name" value="Znf_CCHC"/>
</dbReference>
<sequence>MRQRRRRAAAARAARWSARPTACTARPRQQQQRAAPAASGSAPAPAPCARCGREGHAAARCRFKYHSCDICGEKGHLKVMCRKYESGRGADSSGKSKGQFFLVDSDSDTEEVNFYNLSSDRGDDPYYVKLKVESHSLRFEVDTGCKFSAISKSCYDERFSDFELNKKSLILKSYTGGVIKPIGFITVNVTYGLESQKLQLYIIENGGPPLMGRMWIRILKLKINDCYNLAGVKYDPTVESLRNEFPEVFADGLGTCKIRMQLHLNTEHCTTQKEPAVAMLGRRLRGRLDLLRPSTADVVRTAQSAAEERRGGAMRELAPGDAVLVRDYVNKDVKWKEGVIVEKTGPVSFQVKAQDNRISKRHIDQLLTKRSRKSRYSIVSPEISNDVIESKDSGQGGNEGKSVPLTQSPYSSSKSVQGNSDEEAGGSGVWSDAVDLNEPANSEQAHEPQQANKRQHRTYSPNKMILRPRVPK</sequence>
<dbReference type="InterPro" id="IPR021109">
    <property type="entry name" value="Peptidase_aspartic_dom_sf"/>
</dbReference>
<feature type="compositionally biased region" description="Polar residues" evidence="2">
    <location>
        <begin position="439"/>
        <end position="452"/>
    </location>
</feature>
<dbReference type="PROSITE" id="PS50158">
    <property type="entry name" value="ZF_CCHC"/>
    <property type="match status" value="1"/>
</dbReference>
<feature type="compositionally biased region" description="Polar residues" evidence="2">
    <location>
        <begin position="404"/>
        <end position="419"/>
    </location>
</feature>
<dbReference type="Proteomes" id="UP000037510">
    <property type="component" value="Unassembled WGS sequence"/>
</dbReference>
<gene>
    <name evidence="4" type="ORF">OBRU01_14959</name>
</gene>